<organism evidence="2 3">
    <name type="scientific">Lojkania enalia</name>
    <dbReference type="NCBI Taxonomy" id="147567"/>
    <lineage>
        <taxon>Eukaryota</taxon>
        <taxon>Fungi</taxon>
        <taxon>Dikarya</taxon>
        <taxon>Ascomycota</taxon>
        <taxon>Pezizomycotina</taxon>
        <taxon>Dothideomycetes</taxon>
        <taxon>Pleosporomycetidae</taxon>
        <taxon>Pleosporales</taxon>
        <taxon>Pleosporales incertae sedis</taxon>
        <taxon>Lojkania</taxon>
    </lineage>
</organism>
<reference evidence="3" key="1">
    <citation type="journal article" date="2020" name="Stud. Mycol.">
        <title>101 Dothideomycetes genomes: A test case for predicting lifestyles and emergence of pathogens.</title>
        <authorList>
            <person name="Haridas S."/>
            <person name="Albert R."/>
            <person name="Binder M."/>
            <person name="Bloem J."/>
            <person name="LaButti K."/>
            <person name="Salamov A."/>
            <person name="Andreopoulos B."/>
            <person name="Baker S."/>
            <person name="Barry K."/>
            <person name="Bills G."/>
            <person name="Bluhm B."/>
            <person name="Cannon C."/>
            <person name="Castanera R."/>
            <person name="Culley D."/>
            <person name="Daum C."/>
            <person name="Ezra D."/>
            <person name="Gonzalez J."/>
            <person name="Henrissat B."/>
            <person name="Kuo A."/>
            <person name="Liang C."/>
            <person name="Lipzen A."/>
            <person name="Lutzoni F."/>
            <person name="Magnuson J."/>
            <person name="Mondo S."/>
            <person name="Nolan M."/>
            <person name="Ohm R."/>
            <person name="Pangilinan J."/>
            <person name="Park H.-J."/>
            <person name="Ramirez L."/>
            <person name="Alfaro M."/>
            <person name="Sun H."/>
            <person name="Tritt A."/>
            <person name="Yoshinaga Y."/>
            <person name="Zwiers L.-H."/>
            <person name="Turgeon B."/>
            <person name="Goodwin S."/>
            <person name="Spatafora J."/>
            <person name="Crous P."/>
            <person name="Grigoriev I."/>
        </authorList>
    </citation>
    <scope>NUCLEOTIDE SEQUENCE [LARGE SCALE GENOMIC DNA]</scope>
    <source>
        <strain evidence="3">CBS 304.66</strain>
    </source>
</reference>
<sequence length="994" mass="108980">MGNAQSTGHQHRLSKPKTNTNSPFSTPVQNTPVSVHSKYADFGVRERQQLKEQLTSPAETEFGSGILNGEYEKMGELATHVQARLSNLSRSNSAASQRMVDLDTAIKLIQEIRKTASPEDLAALHQALTPSGSPVPSKDLSSTASVINRSTSSLIRRRSLVATPGVATRGSPTDGKRRTWNSWKTPQPDPREAKWKVEMMGASPLARLASLDLAEEEGRESPAPRARTPGDMDYSHLGTLKLGSLVVTNGAASPAPSARKIIRQQSNPHMPQEEDYFTASEGRASPTEVENTRKRAHSRSKSSTLPLASPLYSELRVLDETQIAKSTSRYDSSLRTEMHSNDLANTVKTDQTRPRHQAVSQNADTLAKDYMAEIPSSPFHTLRHESSPHSDEGYAESPLDDAASFRDEAFRILNGTIFNDSAAAQQNLRPEPKPTPSPKISRRKKDGRPTPRKADSGYSSGGSFRVAQHEVVKEGTASILSKKGSVSANSSKSGNGSDNDDAASLYTFEQMLALPISKKPLPPIPTDEKVESRPSHLQVPESTGLNLDLTESPASLKSPSTPKSLVSHFTIDSKTSAAQKRLQKRRPSMPSLPVVQTCQPVTEGTIPSVPDNIRAKFVRRLSQSPAMECLTHTYPSKDHEDTAKSVADSASVVLVEFPYPSDSPEPRSRRHVRSQTERPPTPPPHGFRRSLSLFRSKQELREKHESNNEGENNALDVVDLGTVAMSLGSSPYDAAMPVLPRDTVTSPTHPHQLGYALPRAKSMVNMDAKTAAEVARMRSKDRAFLCPEFTQRPRSYHEKSPDAGEATASKRRPHSSHGNVPPVPSVERQGLPDDYDPSPRVELESLGETRRGSSIRARSTGRGPMVSQLVDKYDKCGEKLPASEVLNWESHARLWSQRRKSIGEGLRQRLEISQTEPTNAFLRASSQPPENLTFDRYSGGLDYGFERGYGISGSAGTRVLHSAASRKSMPFSSQYGVDLSDVPVFVQRNQVQHF</sequence>
<dbReference type="OrthoDB" id="5341904at2759"/>
<feature type="region of interest" description="Disordered" evidence="1">
    <location>
        <begin position="1"/>
        <end position="63"/>
    </location>
</feature>
<feature type="region of interest" description="Disordered" evidence="1">
    <location>
        <begin position="379"/>
        <end position="398"/>
    </location>
</feature>
<feature type="compositionally biased region" description="Basic and acidic residues" evidence="1">
    <location>
        <begin position="837"/>
        <end position="851"/>
    </location>
</feature>
<feature type="region of interest" description="Disordered" evidence="1">
    <location>
        <begin position="266"/>
        <end position="305"/>
    </location>
</feature>
<evidence type="ECO:0000256" key="1">
    <source>
        <dbReference type="SAM" id="MobiDB-lite"/>
    </source>
</evidence>
<proteinExistence type="predicted"/>
<keyword evidence="3" id="KW-1185">Reference proteome</keyword>
<feature type="region of interest" description="Disordered" evidence="1">
    <location>
        <begin position="786"/>
        <end position="866"/>
    </location>
</feature>
<feature type="region of interest" description="Disordered" evidence="1">
    <location>
        <begin position="422"/>
        <end position="465"/>
    </location>
</feature>
<comment type="caution">
    <text evidence="2">The sequence shown here is derived from an EMBL/GenBank/DDBJ whole genome shotgun (WGS) entry which is preliminary data.</text>
</comment>
<feature type="region of interest" description="Disordered" evidence="1">
    <location>
        <begin position="657"/>
        <end position="690"/>
    </location>
</feature>
<name>A0A9P4KEB0_9PLEO</name>
<gene>
    <name evidence="2" type="ORF">CC78DRAFT_153403</name>
</gene>
<feature type="region of interest" description="Disordered" evidence="1">
    <location>
        <begin position="481"/>
        <end position="502"/>
    </location>
</feature>
<dbReference type="EMBL" id="ML986599">
    <property type="protein sequence ID" value="KAF2266297.1"/>
    <property type="molecule type" value="Genomic_DNA"/>
</dbReference>
<feature type="compositionally biased region" description="Polar residues" evidence="1">
    <location>
        <begin position="552"/>
        <end position="563"/>
    </location>
</feature>
<feature type="compositionally biased region" description="Basic and acidic residues" evidence="1">
    <location>
        <begin position="382"/>
        <end position="392"/>
    </location>
</feature>
<feature type="compositionally biased region" description="Polar residues" evidence="1">
    <location>
        <begin position="16"/>
        <end position="34"/>
    </location>
</feature>
<feature type="region of interest" description="Disordered" evidence="1">
    <location>
        <begin position="164"/>
        <end position="191"/>
    </location>
</feature>
<feature type="region of interest" description="Disordered" evidence="1">
    <location>
        <begin position="517"/>
        <end position="563"/>
    </location>
</feature>
<evidence type="ECO:0000313" key="2">
    <source>
        <dbReference type="EMBL" id="KAF2266297.1"/>
    </source>
</evidence>
<dbReference type="Proteomes" id="UP000800093">
    <property type="component" value="Unassembled WGS sequence"/>
</dbReference>
<accession>A0A9P4KEB0</accession>
<evidence type="ECO:0000313" key="3">
    <source>
        <dbReference type="Proteomes" id="UP000800093"/>
    </source>
</evidence>
<protein>
    <submittedName>
        <fullName evidence="2">Uncharacterized protein</fullName>
    </submittedName>
</protein>
<feature type="compositionally biased region" description="Low complexity" evidence="1">
    <location>
        <begin position="481"/>
        <end position="497"/>
    </location>
</feature>
<dbReference type="AlphaFoldDB" id="A0A9P4KEB0"/>